<keyword evidence="2" id="KW-1185">Reference proteome</keyword>
<dbReference type="AlphaFoldDB" id="A0A1N7AB63"/>
<dbReference type="Proteomes" id="UP000186953">
    <property type="component" value="Unassembled WGS sequence"/>
</dbReference>
<evidence type="ECO:0000313" key="1">
    <source>
        <dbReference type="EMBL" id="SIR36355.1"/>
    </source>
</evidence>
<organism evidence="1 2">
    <name type="scientific">Maribacter ulvicola</name>
    <dbReference type="NCBI Taxonomy" id="228959"/>
    <lineage>
        <taxon>Bacteria</taxon>
        <taxon>Pseudomonadati</taxon>
        <taxon>Bacteroidota</taxon>
        <taxon>Flavobacteriia</taxon>
        <taxon>Flavobacteriales</taxon>
        <taxon>Flavobacteriaceae</taxon>
        <taxon>Maribacter</taxon>
    </lineage>
</organism>
<proteinExistence type="predicted"/>
<name>A0A1N7AB63_9FLAO</name>
<accession>A0A1N7AB63</accession>
<protein>
    <submittedName>
        <fullName evidence="1">Uncharacterized protein</fullName>
    </submittedName>
</protein>
<reference evidence="2" key="1">
    <citation type="submission" date="2017-01" db="EMBL/GenBank/DDBJ databases">
        <authorList>
            <person name="Varghese N."/>
            <person name="Submissions S."/>
        </authorList>
    </citation>
    <scope>NUCLEOTIDE SEQUENCE [LARGE SCALE GENOMIC DNA]</scope>
    <source>
        <strain evidence="2">DSM 15366</strain>
    </source>
</reference>
<dbReference type="EMBL" id="FTMA01000011">
    <property type="protein sequence ID" value="SIR36355.1"/>
    <property type="molecule type" value="Genomic_DNA"/>
</dbReference>
<evidence type="ECO:0000313" key="2">
    <source>
        <dbReference type="Proteomes" id="UP000186953"/>
    </source>
</evidence>
<gene>
    <name evidence="1" type="ORF">SAMN05421797_11145</name>
</gene>
<sequence>MTTSLGYNINTKNQFLFTSCKCLVIHTVSLTAGFVIENFHEYKTY</sequence>